<evidence type="ECO:0000256" key="5">
    <source>
        <dbReference type="ARBA" id="ARBA00023136"/>
    </source>
</evidence>
<comment type="caution">
    <text evidence="8">The sequence shown here is derived from an EMBL/GenBank/DDBJ whole genome shotgun (WGS) entry which is preliminary data.</text>
</comment>
<feature type="transmembrane region" description="Helical" evidence="6">
    <location>
        <begin position="208"/>
        <end position="226"/>
    </location>
</feature>
<dbReference type="GO" id="GO:0006644">
    <property type="term" value="P:phospholipid metabolic process"/>
    <property type="evidence" value="ECO:0007669"/>
    <property type="project" value="InterPro"/>
</dbReference>
<evidence type="ECO:0000259" key="7">
    <source>
        <dbReference type="SMART" id="SM00014"/>
    </source>
</evidence>
<feature type="transmembrane region" description="Helical" evidence="6">
    <location>
        <begin position="104"/>
        <end position="124"/>
    </location>
</feature>
<organism evidence="8 9">
    <name type="scientific">Candida boidinii</name>
    <name type="common">Yeast</name>
    <dbReference type="NCBI Taxonomy" id="5477"/>
    <lineage>
        <taxon>Eukaryota</taxon>
        <taxon>Fungi</taxon>
        <taxon>Dikarya</taxon>
        <taxon>Ascomycota</taxon>
        <taxon>Saccharomycotina</taxon>
        <taxon>Pichiomycetes</taxon>
        <taxon>Pichiales</taxon>
        <taxon>Pichiaceae</taxon>
        <taxon>Ogataea</taxon>
        <taxon>Ogataea/Candida clade</taxon>
    </lineage>
</organism>
<feature type="domain" description="Phosphatidic acid phosphatase type 2/haloperoxidase" evidence="7">
    <location>
        <begin position="112"/>
        <end position="254"/>
    </location>
</feature>
<keyword evidence="4 6" id="KW-1133">Transmembrane helix</keyword>
<proteinExistence type="inferred from homology"/>
<dbReference type="GO" id="GO:0016020">
    <property type="term" value="C:membrane"/>
    <property type="evidence" value="ECO:0007669"/>
    <property type="project" value="UniProtKB-SubCell"/>
</dbReference>
<evidence type="ECO:0000313" key="9">
    <source>
        <dbReference type="Proteomes" id="UP001165120"/>
    </source>
</evidence>
<name>A0A9W6T5Q9_CANBO</name>
<dbReference type="Proteomes" id="UP001165120">
    <property type="component" value="Unassembled WGS sequence"/>
</dbReference>
<dbReference type="InterPro" id="IPR000326">
    <property type="entry name" value="PAP2/HPO"/>
</dbReference>
<reference evidence="8" key="1">
    <citation type="submission" date="2023-04" db="EMBL/GenBank/DDBJ databases">
        <title>Candida boidinii NBRC 10035.</title>
        <authorList>
            <person name="Ichikawa N."/>
            <person name="Sato H."/>
            <person name="Tonouchi N."/>
        </authorList>
    </citation>
    <scope>NUCLEOTIDE SEQUENCE</scope>
    <source>
        <strain evidence="8">NBRC 10035</strain>
    </source>
</reference>
<feature type="transmembrane region" description="Helical" evidence="6">
    <location>
        <begin position="29"/>
        <end position="46"/>
    </location>
</feature>
<accession>A0A9W6T5Q9</accession>
<keyword evidence="3 6" id="KW-0812">Transmembrane</keyword>
<dbReference type="PANTHER" id="PTHR10165">
    <property type="entry name" value="LIPID PHOSPHATE PHOSPHATASE"/>
    <property type="match status" value="1"/>
</dbReference>
<dbReference type="EMBL" id="BSXN01002844">
    <property type="protein sequence ID" value="GME77791.1"/>
    <property type="molecule type" value="Genomic_DNA"/>
</dbReference>
<evidence type="ECO:0000256" key="4">
    <source>
        <dbReference type="ARBA" id="ARBA00022989"/>
    </source>
</evidence>
<dbReference type="InterPro" id="IPR043216">
    <property type="entry name" value="PAP-like"/>
</dbReference>
<evidence type="ECO:0000313" key="8">
    <source>
        <dbReference type="EMBL" id="GME77791.1"/>
    </source>
</evidence>
<dbReference type="Gene3D" id="1.20.144.10">
    <property type="entry name" value="Phosphatidic acid phosphatase type 2/haloperoxidase"/>
    <property type="match status" value="1"/>
</dbReference>
<dbReference type="AlphaFoldDB" id="A0A9W6T5Q9"/>
<feature type="transmembrane region" description="Helical" evidence="6">
    <location>
        <begin position="183"/>
        <end position="201"/>
    </location>
</feature>
<dbReference type="Pfam" id="PF01569">
    <property type="entry name" value="PAP2"/>
    <property type="match status" value="1"/>
</dbReference>
<feature type="transmembrane region" description="Helical" evidence="6">
    <location>
        <begin position="73"/>
        <end position="97"/>
    </location>
</feature>
<dbReference type="SUPFAM" id="SSF48317">
    <property type="entry name" value="Acid phosphatase/Vanadium-dependent haloperoxidase"/>
    <property type="match status" value="1"/>
</dbReference>
<dbReference type="GO" id="GO:0046839">
    <property type="term" value="P:phospholipid dephosphorylation"/>
    <property type="evidence" value="ECO:0007669"/>
    <property type="project" value="TreeGrafter"/>
</dbReference>
<keyword evidence="5 6" id="KW-0472">Membrane</keyword>
<dbReference type="SMART" id="SM00014">
    <property type="entry name" value="acidPPc"/>
    <property type="match status" value="1"/>
</dbReference>
<comment type="subcellular location">
    <subcellularLocation>
        <location evidence="1">Membrane</location>
        <topology evidence="1">Multi-pass membrane protein</topology>
    </subcellularLocation>
</comment>
<evidence type="ECO:0000256" key="2">
    <source>
        <dbReference type="ARBA" id="ARBA00008816"/>
    </source>
</evidence>
<dbReference type="CDD" id="cd03390">
    <property type="entry name" value="PAP2_containing_1_like"/>
    <property type="match status" value="1"/>
</dbReference>
<evidence type="ECO:0000256" key="6">
    <source>
        <dbReference type="SAM" id="Phobius"/>
    </source>
</evidence>
<dbReference type="InterPro" id="IPR036938">
    <property type="entry name" value="PAP2/HPO_sf"/>
</dbReference>
<feature type="transmembrane region" description="Helical" evidence="6">
    <location>
        <begin position="232"/>
        <end position="254"/>
    </location>
</feature>
<gene>
    <name evidence="8" type="ORF">Cboi02_000563900</name>
</gene>
<evidence type="ECO:0000256" key="1">
    <source>
        <dbReference type="ARBA" id="ARBA00004141"/>
    </source>
</evidence>
<comment type="similarity">
    <text evidence="2">Belongs to the PA-phosphatase related phosphoesterase family.</text>
</comment>
<protein>
    <submittedName>
        <fullName evidence="8">Unnamed protein product</fullName>
    </submittedName>
</protein>
<dbReference type="PANTHER" id="PTHR10165:SF35">
    <property type="entry name" value="RE23632P"/>
    <property type="match status" value="1"/>
</dbReference>
<evidence type="ECO:0000256" key="3">
    <source>
        <dbReference type="ARBA" id="ARBA00022692"/>
    </source>
</evidence>
<keyword evidence="9" id="KW-1185">Reference proteome</keyword>
<sequence length="312" mass="35571">MGLKDLYIDRVTFGTDAIPYRSLFIKWRFSDIFYAVVIYLLDWFYFERIEPYERQFFINDLTISHPFAEVERVSGAACVLIAFWIPAITIFTVNLLFTPKRHKLYILFVSILGLCISIGTTTFLTDIGKNWIGRCRPDFLARCIPKETAAKDTLYFAKDICTQTDTKKLLDGFRTTPSGHSSISFAGLGYLTLWLSGQLMVSRIHGGAWRSIVALLPCLLAGYIALSRTQDYRHHFVDVLLGTALGSLVAWWSYRRLFPTIASEVCYVPYVIIDEKTNKYSDTTSNFYESGDNYMMASTPSDLESADVRSTI</sequence>
<dbReference type="GO" id="GO:0008195">
    <property type="term" value="F:phosphatidate phosphatase activity"/>
    <property type="evidence" value="ECO:0007669"/>
    <property type="project" value="TreeGrafter"/>
</dbReference>